<keyword evidence="1" id="KW-0812">Transmembrane</keyword>
<dbReference type="EMBL" id="JAEMEF010000012">
    <property type="protein sequence ID" value="MBL7560637.1"/>
    <property type="molecule type" value="Genomic_DNA"/>
</dbReference>
<feature type="transmembrane region" description="Helical" evidence="1">
    <location>
        <begin position="7"/>
        <end position="25"/>
    </location>
</feature>
<proteinExistence type="predicted"/>
<evidence type="ECO:0000256" key="1">
    <source>
        <dbReference type="SAM" id="Phobius"/>
    </source>
</evidence>
<name>A0ABS1WND1_9FLAO</name>
<sequence length="116" mass="13126">MERQTIIISGFLFCLIGILFGPLFYKNMQYGEIFILLIIYPIPALILATLNGYLLWITELKTQNLILKICSGFIPILIMVLIALGKESPTQFISIFGIFGIGITNLLWITRKLTKS</sequence>
<evidence type="ECO:0000313" key="2">
    <source>
        <dbReference type="EMBL" id="MBL7560637.1"/>
    </source>
</evidence>
<reference evidence="2 3" key="1">
    <citation type="submission" date="2020-12" db="EMBL/GenBank/DDBJ databases">
        <title>Olleya sediminilitoris sp. nov., isolated from a tidal flat.</title>
        <authorList>
            <person name="Park S."/>
            <person name="Yoon J.-H."/>
        </authorList>
    </citation>
    <scope>NUCLEOTIDE SEQUENCE [LARGE SCALE GENOMIC DNA]</scope>
    <source>
        <strain evidence="2 3">YSTF-M6</strain>
    </source>
</reference>
<keyword evidence="1" id="KW-1133">Transmembrane helix</keyword>
<keyword evidence="3" id="KW-1185">Reference proteome</keyword>
<feature type="transmembrane region" description="Helical" evidence="1">
    <location>
        <begin position="91"/>
        <end position="110"/>
    </location>
</feature>
<dbReference type="Proteomes" id="UP000605013">
    <property type="component" value="Unassembled WGS sequence"/>
</dbReference>
<keyword evidence="1" id="KW-0472">Membrane</keyword>
<evidence type="ECO:0000313" key="3">
    <source>
        <dbReference type="Proteomes" id="UP000605013"/>
    </source>
</evidence>
<comment type="caution">
    <text evidence="2">The sequence shown here is derived from an EMBL/GenBank/DDBJ whole genome shotgun (WGS) entry which is preliminary data.</text>
</comment>
<feature type="transmembrane region" description="Helical" evidence="1">
    <location>
        <begin position="31"/>
        <end position="53"/>
    </location>
</feature>
<feature type="transmembrane region" description="Helical" evidence="1">
    <location>
        <begin position="65"/>
        <end position="85"/>
    </location>
</feature>
<dbReference type="RefSeq" id="WP_116823891.1">
    <property type="nucleotide sequence ID" value="NZ_JAEMEF010000012.1"/>
</dbReference>
<accession>A0ABS1WND1</accession>
<organism evidence="2 3">
    <name type="scientific">Olleya sediminilitoris</name>
    <dbReference type="NCBI Taxonomy" id="2795739"/>
    <lineage>
        <taxon>Bacteria</taxon>
        <taxon>Pseudomonadati</taxon>
        <taxon>Bacteroidota</taxon>
        <taxon>Flavobacteriia</taxon>
        <taxon>Flavobacteriales</taxon>
        <taxon>Flavobacteriaceae</taxon>
    </lineage>
</organism>
<gene>
    <name evidence="2" type="ORF">JAO71_12585</name>
</gene>
<protein>
    <submittedName>
        <fullName evidence="2">Uncharacterized protein</fullName>
    </submittedName>
</protein>